<sequence>MKYRYIRAEMRWIREADIPQGVKYGGYEDPHPSDPDEPFNAREYLDYNFTYLHGDANEDHGVTPGNDEVHQEILAPQAPQPTPQPFPHAYIPQTYYGMPPPPDMPPYAIYLFAHMHDMALYEGRRSLVVSFLDEPSLPSLTDLNLH</sequence>
<evidence type="ECO:0000313" key="1">
    <source>
        <dbReference type="EMBL" id="KAK9089121.1"/>
    </source>
</evidence>
<dbReference type="EMBL" id="JBBNAG010000012">
    <property type="protein sequence ID" value="KAK9089121.1"/>
    <property type="molecule type" value="Genomic_DNA"/>
</dbReference>
<comment type="caution">
    <text evidence="1">The sequence shown here is derived from an EMBL/GenBank/DDBJ whole genome shotgun (WGS) entry which is preliminary data.</text>
</comment>
<organism evidence="1 2">
    <name type="scientific">Stephania cephalantha</name>
    <dbReference type="NCBI Taxonomy" id="152367"/>
    <lineage>
        <taxon>Eukaryota</taxon>
        <taxon>Viridiplantae</taxon>
        <taxon>Streptophyta</taxon>
        <taxon>Embryophyta</taxon>
        <taxon>Tracheophyta</taxon>
        <taxon>Spermatophyta</taxon>
        <taxon>Magnoliopsida</taxon>
        <taxon>Ranunculales</taxon>
        <taxon>Menispermaceae</taxon>
        <taxon>Menispermoideae</taxon>
        <taxon>Cissampelideae</taxon>
        <taxon>Stephania</taxon>
    </lineage>
</organism>
<accession>A0AAP0E9H5</accession>
<name>A0AAP0E9H5_9MAGN</name>
<dbReference type="Proteomes" id="UP001419268">
    <property type="component" value="Unassembled WGS sequence"/>
</dbReference>
<evidence type="ECO:0000313" key="2">
    <source>
        <dbReference type="Proteomes" id="UP001419268"/>
    </source>
</evidence>
<proteinExistence type="predicted"/>
<keyword evidence="2" id="KW-1185">Reference proteome</keyword>
<protein>
    <submittedName>
        <fullName evidence="1">Uncharacterized protein</fullName>
    </submittedName>
</protein>
<dbReference type="AlphaFoldDB" id="A0AAP0E9H5"/>
<reference evidence="1 2" key="1">
    <citation type="submission" date="2024-01" db="EMBL/GenBank/DDBJ databases">
        <title>Genome assemblies of Stephania.</title>
        <authorList>
            <person name="Yang L."/>
        </authorList>
    </citation>
    <scope>NUCLEOTIDE SEQUENCE [LARGE SCALE GENOMIC DNA]</scope>
    <source>
        <strain evidence="1">JXDWG</strain>
        <tissue evidence="1">Leaf</tissue>
    </source>
</reference>
<gene>
    <name evidence="1" type="ORF">Scep_028203</name>
</gene>